<evidence type="ECO:0000313" key="3">
    <source>
        <dbReference type="Proteomes" id="UP000037069"/>
    </source>
</evidence>
<name>A0A0L0BS46_LUCCU</name>
<protein>
    <recommendedName>
        <fullName evidence="4">NAD-specific glutamate dehydrogenase</fullName>
    </recommendedName>
</protein>
<gene>
    <name evidence="2" type="ORF">FF38_14237</name>
</gene>
<keyword evidence="1" id="KW-0472">Membrane</keyword>
<evidence type="ECO:0000256" key="1">
    <source>
        <dbReference type="SAM" id="Phobius"/>
    </source>
</evidence>
<dbReference type="STRING" id="7375.A0A0L0BS46"/>
<dbReference type="Proteomes" id="UP000037069">
    <property type="component" value="Unassembled WGS sequence"/>
</dbReference>
<reference evidence="2 3" key="1">
    <citation type="journal article" date="2015" name="Nat. Commun.">
        <title>Lucilia cuprina genome unlocks parasitic fly biology to underpin future interventions.</title>
        <authorList>
            <person name="Anstead C.A."/>
            <person name="Korhonen P.K."/>
            <person name="Young N.D."/>
            <person name="Hall R.S."/>
            <person name="Jex A.R."/>
            <person name="Murali S.C."/>
            <person name="Hughes D.S."/>
            <person name="Lee S.F."/>
            <person name="Perry T."/>
            <person name="Stroehlein A.J."/>
            <person name="Ansell B.R."/>
            <person name="Breugelmans B."/>
            <person name="Hofmann A."/>
            <person name="Qu J."/>
            <person name="Dugan S."/>
            <person name="Lee S.L."/>
            <person name="Chao H."/>
            <person name="Dinh H."/>
            <person name="Han Y."/>
            <person name="Doddapaneni H.V."/>
            <person name="Worley K.C."/>
            <person name="Muzny D.M."/>
            <person name="Ioannidis P."/>
            <person name="Waterhouse R.M."/>
            <person name="Zdobnov E.M."/>
            <person name="James P.J."/>
            <person name="Bagnall N.H."/>
            <person name="Kotze A.C."/>
            <person name="Gibbs R.A."/>
            <person name="Richards S."/>
            <person name="Batterham P."/>
            <person name="Gasser R.B."/>
        </authorList>
    </citation>
    <scope>NUCLEOTIDE SEQUENCE [LARGE SCALE GENOMIC DNA]</scope>
    <source>
        <strain evidence="2 3">LS</strain>
        <tissue evidence="2">Full body</tissue>
    </source>
</reference>
<keyword evidence="1" id="KW-0812">Transmembrane</keyword>
<comment type="caution">
    <text evidence="2">The sequence shown here is derived from an EMBL/GenBank/DDBJ whole genome shotgun (WGS) entry which is preliminary data.</text>
</comment>
<organism evidence="2 3">
    <name type="scientific">Lucilia cuprina</name>
    <name type="common">Green bottle fly</name>
    <name type="synonym">Australian sheep blowfly</name>
    <dbReference type="NCBI Taxonomy" id="7375"/>
    <lineage>
        <taxon>Eukaryota</taxon>
        <taxon>Metazoa</taxon>
        <taxon>Ecdysozoa</taxon>
        <taxon>Arthropoda</taxon>
        <taxon>Hexapoda</taxon>
        <taxon>Insecta</taxon>
        <taxon>Pterygota</taxon>
        <taxon>Neoptera</taxon>
        <taxon>Endopterygota</taxon>
        <taxon>Diptera</taxon>
        <taxon>Brachycera</taxon>
        <taxon>Muscomorpha</taxon>
        <taxon>Oestroidea</taxon>
        <taxon>Calliphoridae</taxon>
        <taxon>Luciliinae</taxon>
        <taxon>Lucilia</taxon>
    </lineage>
</organism>
<sequence length="421" mass="44228">MSIWYLIDFFDGGTSTGTSSSTGGTTSAWEATGHTARHATGSTTSTLVQFGDDGIANTFQFLLTVFVFFLIGQLIGIQPFDGFVTFLHDGVAVRLGDLALQVVFVQSGLHVEAVRFQRVLSGNGFLLLFIFVAVFLSLVDHAFDVFLGQATLVVGDGDFVFLVGGTFQGGDVQDTVGINIEGDFDLGNTTWCWGNARQFEFAQQVVVLGHSTFTFVDLDQYTGLVVGVSGEGLGLLGGDGGVTLDENAHDTASGFDTQRQGSNIEQQQVLDFLGLVTVQDGGLYSSTVGDGLIGVDGLVQFLTVEEILQQLLYLGDTSGTTDQDNVVDLSLVELSIAQSLLDGVHGAAEQISVQLLETGTSDGGIEIGTFEQGIDFNASLGGGGQGTLCTFASGTKTTQSTLVGGKVLLVLTLEFLDKVGD</sequence>
<feature type="transmembrane region" description="Helical" evidence="1">
    <location>
        <begin position="125"/>
        <end position="143"/>
    </location>
</feature>
<proteinExistence type="predicted"/>
<feature type="transmembrane region" description="Helical" evidence="1">
    <location>
        <begin position="59"/>
        <end position="77"/>
    </location>
</feature>
<accession>A0A0L0BS46</accession>
<evidence type="ECO:0008006" key="4">
    <source>
        <dbReference type="Google" id="ProtNLM"/>
    </source>
</evidence>
<dbReference type="InterPro" id="IPR019651">
    <property type="entry name" value="Glutamate_DH_NAD-spec"/>
</dbReference>
<dbReference type="Pfam" id="PF10712">
    <property type="entry name" value="NAD-GH"/>
    <property type="match status" value="1"/>
</dbReference>
<dbReference type="AlphaFoldDB" id="A0A0L0BS46"/>
<dbReference type="EMBL" id="JRES01001565">
    <property type="protein sequence ID" value="KNC22049.1"/>
    <property type="molecule type" value="Genomic_DNA"/>
</dbReference>
<keyword evidence="1" id="KW-1133">Transmembrane helix</keyword>
<evidence type="ECO:0000313" key="2">
    <source>
        <dbReference type="EMBL" id="KNC22049.1"/>
    </source>
</evidence>
<keyword evidence="3" id="KW-1185">Reference proteome</keyword>